<accession>H0UQG4</accession>
<dbReference type="EMBL" id="CM001377">
    <property type="protein sequence ID" value="EHM09718.1"/>
    <property type="molecule type" value="Genomic_DNA"/>
</dbReference>
<evidence type="ECO:0000256" key="3">
    <source>
        <dbReference type="ARBA" id="ARBA00023306"/>
    </source>
</evidence>
<evidence type="ECO:0000259" key="5">
    <source>
        <dbReference type="Pfam" id="PF03775"/>
    </source>
</evidence>
<dbReference type="HAMAP" id="MF_00267">
    <property type="entry name" value="MinC"/>
    <property type="match status" value="1"/>
</dbReference>
<evidence type="ECO:0000256" key="4">
    <source>
        <dbReference type="HAMAP-Rule" id="MF_00267"/>
    </source>
</evidence>
<keyword evidence="2 4" id="KW-0717">Septation</keyword>
<dbReference type="OrthoDB" id="9790810at2"/>
<organism evidence="6 7">
    <name type="scientific">Thermanaerovibrio velox DSM 12556</name>
    <dbReference type="NCBI Taxonomy" id="926567"/>
    <lineage>
        <taxon>Bacteria</taxon>
        <taxon>Thermotogati</taxon>
        <taxon>Synergistota</taxon>
        <taxon>Synergistia</taxon>
        <taxon>Synergistales</taxon>
        <taxon>Synergistaceae</taxon>
        <taxon>Thermanaerovibrio</taxon>
    </lineage>
</organism>
<feature type="domain" description="Septum formation inhibitor MinC C-terminal" evidence="5">
    <location>
        <begin position="117"/>
        <end position="213"/>
    </location>
</feature>
<dbReference type="STRING" id="926567.TheveDRAFT_0557"/>
<dbReference type="SUPFAM" id="SSF63848">
    <property type="entry name" value="Cell-division inhibitor MinC, C-terminal domain"/>
    <property type="match status" value="1"/>
</dbReference>
<dbReference type="GO" id="GO:0000902">
    <property type="term" value="P:cell morphogenesis"/>
    <property type="evidence" value="ECO:0007669"/>
    <property type="project" value="InterPro"/>
</dbReference>
<dbReference type="Proteomes" id="UP000005730">
    <property type="component" value="Chromosome"/>
</dbReference>
<comment type="similarity">
    <text evidence="4">Belongs to the MinC family.</text>
</comment>
<dbReference type="PANTHER" id="PTHR34108">
    <property type="entry name" value="SEPTUM SITE-DETERMINING PROTEIN MINC"/>
    <property type="match status" value="1"/>
</dbReference>
<dbReference type="PANTHER" id="PTHR34108:SF1">
    <property type="entry name" value="SEPTUM SITE-DETERMINING PROTEIN MINC"/>
    <property type="match status" value="1"/>
</dbReference>
<evidence type="ECO:0000256" key="2">
    <source>
        <dbReference type="ARBA" id="ARBA00023210"/>
    </source>
</evidence>
<dbReference type="RefSeq" id="WP_006583212.1">
    <property type="nucleotide sequence ID" value="NZ_CM001377.1"/>
</dbReference>
<dbReference type="InterPro" id="IPR005526">
    <property type="entry name" value="Septum_form_inhib_MinC_C"/>
</dbReference>
<protein>
    <recommendedName>
        <fullName evidence="4">Probable septum site-determining protein MinC</fullName>
    </recommendedName>
</protein>
<comment type="function">
    <text evidence="4">Cell division inhibitor that blocks the formation of polar Z ring septums. Rapidly oscillates between the poles of the cell to destabilize FtsZ filaments that have formed before they mature into polar Z rings. Prevents FtsZ polymerization.</text>
</comment>
<evidence type="ECO:0000256" key="1">
    <source>
        <dbReference type="ARBA" id="ARBA00022618"/>
    </source>
</evidence>
<dbReference type="InterPro" id="IPR016098">
    <property type="entry name" value="CAP/MinC_C"/>
</dbReference>
<dbReference type="GO" id="GO:1901891">
    <property type="term" value="P:regulation of cell septum assembly"/>
    <property type="evidence" value="ECO:0007669"/>
    <property type="project" value="InterPro"/>
</dbReference>
<name>H0UQG4_9BACT</name>
<keyword evidence="3 4" id="KW-0131">Cell cycle</keyword>
<dbReference type="AlphaFoldDB" id="H0UQG4"/>
<reference evidence="6 7" key="1">
    <citation type="submission" date="2011-10" db="EMBL/GenBank/DDBJ databases">
        <title>The Noncontiguous Finished genome of Thermanaerovibrio velox DSM 12556.</title>
        <authorList>
            <consortium name="US DOE Joint Genome Institute (JGI-PGF)"/>
            <person name="Lucas S."/>
            <person name="Copeland A."/>
            <person name="Lapidus A."/>
            <person name="Glavina del Rio T."/>
            <person name="Dalin E."/>
            <person name="Tice H."/>
            <person name="Bruce D."/>
            <person name="Goodwin L."/>
            <person name="Pitluck S."/>
            <person name="Peters L."/>
            <person name="Mikhailova N."/>
            <person name="Teshima H."/>
            <person name="Kyrpides N."/>
            <person name="Mavromatis K."/>
            <person name="Ivanova N."/>
            <person name="Markowitz V."/>
            <person name="Cheng J.-F."/>
            <person name="Hugenholtz P."/>
            <person name="Woyke T."/>
            <person name="Wu D."/>
            <person name="Spring S."/>
            <person name="Brambilla E.-M."/>
            <person name="Klenk H.-P."/>
            <person name="Eisen J.A."/>
        </authorList>
    </citation>
    <scope>NUCLEOTIDE SEQUENCE [LARGE SCALE GENOMIC DNA]</scope>
    <source>
        <strain evidence="6 7">DSM 12556</strain>
    </source>
</reference>
<dbReference type="HOGENOM" id="CLU_048711_2_1_0"/>
<dbReference type="GO" id="GO:0000917">
    <property type="term" value="P:division septum assembly"/>
    <property type="evidence" value="ECO:0007669"/>
    <property type="project" value="UniProtKB-KW"/>
</dbReference>
<proteinExistence type="inferred from homology"/>
<evidence type="ECO:0000313" key="6">
    <source>
        <dbReference type="EMBL" id="EHM09718.1"/>
    </source>
</evidence>
<sequence>MIQLKGMGGGLRCIIPEGLPDSDIPSALDDLVSQGEQVLKGAELVVDFEGRRVDGDLLCLVMKRLIWPLGIKVAAWRSLHGESLDLLKGAGLPVEEPRFSLPNRQPQPGQLPVMRLRRSLRSGQKVEHRGDVIVEGNVNDGAEVLAEGSVVVLGRLQGLVHAGTGGDEEAAVYARVFEAPQVRIGFKVGSMDRSDPWWGMPAVVSLEDGAVVVSQWPQV</sequence>
<dbReference type="Gene3D" id="2.160.20.70">
    <property type="match status" value="1"/>
</dbReference>
<dbReference type="InterPro" id="IPR036145">
    <property type="entry name" value="MinC_C_sf"/>
</dbReference>
<evidence type="ECO:0000313" key="7">
    <source>
        <dbReference type="Proteomes" id="UP000005730"/>
    </source>
</evidence>
<keyword evidence="7" id="KW-1185">Reference proteome</keyword>
<dbReference type="eggNOG" id="COG0850">
    <property type="taxonomic scope" value="Bacteria"/>
</dbReference>
<comment type="subunit">
    <text evidence="4">Interacts with MinD and FtsZ.</text>
</comment>
<dbReference type="InterPro" id="IPR013033">
    <property type="entry name" value="MinC"/>
</dbReference>
<keyword evidence="1 4" id="KW-0132">Cell division</keyword>
<gene>
    <name evidence="4" type="primary">minC</name>
    <name evidence="6" type="ORF">TheveDRAFT_0557</name>
</gene>
<dbReference type="Pfam" id="PF03775">
    <property type="entry name" value="MinC_C"/>
    <property type="match status" value="1"/>
</dbReference>